<evidence type="ECO:0000256" key="3">
    <source>
        <dbReference type="SAM" id="MobiDB-lite"/>
    </source>
</evidence>
<dbReference type="InterPro" id="IPR036322">
    <property type="entry name" value="WD40_repeat_dom_sf"/>
</dbReference>
<dbReference type="Proteomes" id="UP000054270">
    <property type="component" value="Unassembled WGS sequence"/>
</dbReference>
<organism evidence="4 5">
    <name type="scientific">Hypholoma sublateritium (strain FD-334 SS-4)</name>
    <dbReference type="NCBI Taxonomy" id="945553"/>
    <lineage>
        <taxon>Eukaryota</taxon>
        <taxon>Fungi</taxon>
        <taxon>Dikarya</taxon>
        <taxon>Basidiomycota</taxon>
        <taxon>Agaricomycotina</taxon>
        <taxon>Agaricomycetes</taxon>
        <taxon>Agaricomycetidae</taxon>
        <taxon>Agaricales</taxon>
        <taxon>Agaricineae</taxon>
        <taxon>Strophariaceae</taxon>
        <taxon>Hypholoma</taxon>
    </lineage>
</organism>
<reference evidence="5" key="1">
    <citation type="submission" date="2014-04" db="EMBL/GenBank/DDBJ databases">
        <title>Evolutionary Origins and Diversification of the Mycorrhizal Mutualists.</title>
        <authorList>
            <consortium name="DOE Joint Genome Institute"/>
            <consortium name="Mycorrhizal Genomics Consortium"/>
            <person name="Kohler A."/>
            <person name="Kuo A."/>
            <person name="Nagy L.G."/>
            <person name="Floudas D."/>
            <person name="Copeland A."/>
            <person name="Barry K.W."/>
            <person name="Cichocki N."/>
            <person name="Veneault-Fourrey C."/>
            <person name="LaButti K."/>
            <person name="Lindquist E.A."/>
            <person name="Lipzen A."/>
            <person name="Lundell T."/>
            <person name="Morin E."/>
            <person name="Murat C."/>
            <person name="Riley R."/>
            <person name="Ohm R."/>
            <person name="Sun H."/>
            <person name="Tunlid A."/>
            <person name="Henrissat B."/>
            <person name="Grigoriev I.V."/>
            <person name="Hibbett D.S."/>
            <person name="Martin F."/>
        </authorList>
    </citation>
    <scope>NUCLEOTIDE SEQUENCE [LARGE SCALE GENOMIC DNA]</scope>
    <source>
        <strain evidence="5">FD-334 SS-4</strain>
    </source>
</reference>
<sequence length="243" mass="25814">MVEKANSNMLFANFNQDFSCISVGTRKGYSVTNCDPFGRVYTMNDGARGIVEMLFCTSLIVLVGAADQPQSSPRKLQIVNTKRQSMICELLFPSAILAVKLNRKSLVIVLEMEIYIYDISNMRLLHVIETTPNPDAICALSPSADSSYLAYPSPVPSPSAPLAAPSAPTSAGTVPAPTPSSSAAQSGDVLLFSTRSPSLRLTPPARCSPPRPIRAPSSASGASRGQRSCISSGGGRARRGYTR</sequence>
<protein>
    <recommendedName>
        <fullName evidence="6">Autophagy-related protein 18</fullName>
    </recommendedName>
</protein>
<feature type="compositionally biased region" description="Low complexity" evidence="3">
    <location>
        <begin position="160"/>
        <end position="184"/>
    </location>
</feature>
<dbReference type="InterPro" id="IPR048720">
    <property type="entry name" value="PROPPIN"/>
</dbReference>
<evidence type="ECO:0000313" key="4">
    <source>
        <dbReference type="EMBL" id="KJA23354.1"/>
    </source>
</evidence>
<evidence type="ECO:0008006" key="6">
    <source>
        <dbReference type="Google" id="ProtNLM"/>
    </source>
</evidence>
<dbReference type="OrthoDB" id="1667587at2759"/>
<dbReference type="EMBL" id="KN817543">
    <property type="protein sequence ID" value="KJA23354.1"/>
    <property type="molecule type" value="Genomic_DNA"/>
</dbReference>
<dbReference type="Pfam" id="PF21032">
    <property type="entry name" value="PROPPIN"/>
    <property type="match status" value="1"/>
</dbReference>
<evidence type="ECO:0000256" key="2">
    <source>
        <dbReference type="ARBA" id="ARBA00022737"/>
    </source>
</evidence>
<dbReference type="PANTHER" id="PTHR11227">
    <property type="entry name" value="WD-REPEAT PROTEIN INTERACTING WITH PHOSPHOINOSIDES WIPI -RELATED"/>
    <property type="match status" value="1"/>
</dbReference>
<keyword evidence="5" id="KW-1185">Reference proteome</keyword>
<evidence type="ECO:0000313" key="5">
    <source>
        <dbReference type="Proteomes" id="UP000054270"/>
    </source>
</evidence>
<evidence type="ECO:0000256" key="1">
    <source>
        <dbReference type="ARBA" id="ARBA00022574"/>
    </source>
</evidence>
<dbReference type="STRING" id="945553.A0A0D2NX35"/>
<dbReference type="AlphaFoldDB" id="A0A0D2NX35"/>
<name>A0A0D2NX35_HYPSF</name>
<feature type="compositionally biased region" description="Low complexity" evidence="3">
    <location>
        <begin position="214"/>
        <end position="228"/>
    </location>
</feature>
<keyword evidence="2" id="KW-0677">Repeat</keyword>
<keyword evidence="1" id="KW-0853">WD repeat</keyword>
<gene>
    <name evidence="4" type="ORF">HYPSUDRAFT_201384</name>
</gene>
<feature type="region of interest" description="Disordered" evidence="3">
    <location>
        <begin position="159"/>
        <end position="243"/>
    </location>
</feature>
<accession>A0A0D2NX35</accession>
<dbReference type="SUPFAM" id="SSF50978">
    <property type="entry name" value="WD40 repeat-like"/>
    <property type="match status" value="1"/>
</dbReference>
<proteinExistence type="predicted"/>